<dbReference type="SUPFAM" id="SSF49452">
    <property type="entry name" value="Starch-binding domain-like"/>
    <property type="match status" value="1"/>
</dbReference>
<dbReference type="Gene3D" id="2.60.40.1120">
    <property type="entry name" value="Carboxypeptidase-like, regulatory domain"/>
    <property type="match status" value="1"/>
</dbReference>
<keyword evidence="3" id="KW-0121">Carboxypeptidase</keyword>
<dbReference type="InterPro" id="IPR013784">
    <property type="entry name" value="Carb-bd-like_fold"/>
</dbReference>
<dbReference type="GO" id="GO:0030246">
    <property type="term" value="F:carbohydrate binding"/>
    <property type="evidence" value="ECO:0007669"/>
    <property type="project" value="InterPro"/>
</dbReference>
<dbReference type="OrthoDB" id="97893at2"/>
<evidence type="ECO:0000313" key="3">
    <source>
        <dbReference type="EMBL" id="RXS94253.1"/>
    </source>
</evidence>
<gene>
    <name evidence="3" type="ORF">ESZ00_14200</name>
</gene>
<feature type="signal peptide" evidence="1">
    <location>
        <begin position="1"/>
        <end position="27"/>
    </location>
</feature>
<dbReference type="SUPFAM" id="SSF56935">
    <property type="entry name" value="Porins"/>
    <property type="match status" value="1"/>
</dbReference>
<dbReference type="EMBL" id="SDMK01000003">
    <property type="protein sequence ID" value="RXS94253.1"/>
    <property type="molecule type" value="Genomic_DNA"/>
</dbReference>
<comment type="caution">
    <text evidence="3">The sequence shown here is derived from an EMBL/GenBank/DDBJ whole genome shotgun (WGS) entry which is preliminary data.</text>
</comment>
<keyword evidence="3" id="KW-0645">Protease</keyword>
<reference evidence="3 4" key="1">
    <citation type="journal article" date="2016" name="Int. J. Syst. Evol. Microbiol.">
        <title>Acidipila dinghuensis sp. nov., an acidobacterium isolated from forest soil.</title>
        <authorList>
            <person name="Jiang Y.W."/>
            <person name="Wang J."/>
            <person name="Chen M.H."/>
            <person name="Lv Y.Y."/>
            <person name="Qiu L.H."/>
        </authorList>
    </citation>
    <scope>NUCLEOTIDE SEQUENCE [LARGE SCALE GENOMIC DNA]</scope>
    <source>
        <strain evidence="3 4">DHOF10</strain>
    </source>
</reference>
<protein>
    <submittedName>
        <fullName evidence="3">Carboxypeptidase regulatory-like domain-containing protein</fullName>
    </submittedName>
</protein>
<keyword evidence="3" id="KW-0378">Hydrolase</keyword>
<dbReference type="Pfam" id="PF25183">
    <property type="entry name" value="OMP_b-brl_4"/>
    <property type="match status" value="2"/>
</dbReference>
<keyword evidence="4" id="KW-1185">Reference proteome</keyword>
<feature type="domain" description="TonB-dependent transporter Oar-like beta-barrel" evidence="2">
    <location>
        <begin position="250"/>
        <end position="1103"/>
    </location>
</feature>
<organism evidence="3 4">
    <name type="scientific">Silvibacterium dinghuense</name>
    <dbReference type="NCBI Taxonomy" id="1560006"/>
    <lineage>
        <taxon>Bacteria</taxon>
        <taxon>Pseudomonadati</taxon>
        <taxon>Acidobacteriota</taxon>
        <taxon>Terriglobia</taxon>
        <taxon>Terriglobales</taxon>
        <taxon>Acidobacteriaceae</taxon>
        <taxon>Silvibacterium</taxon>
    </lineage>
</organism>
<name>A0A4Q1SB90_9BACT</name>
<keyword evidence="1" id="KW-0732">Signal</keyword>
<proteinExistence type="predicted"/>
<feature type="domain" description="TonB-dependent transporter Oar-like beta-barrel" evidence="2">
    <location>
        <begin position="1120"/>
        <end position="1282"/>
    </location>
</feature>
<evidence type="ECO:0000259" key="2">
    <source>
        <dbReference type="Pfam" id="PF25183"/>
    </source>
</evidence>
<evidence type="ECO:0000313" key="4">
    <source>
        <dbReference type="Proteomes" id="UP000290253"/>
    </source>
</evidence>
<dbReference type="Proteomes" id="UP000290253">
    <property type="component" value="Unassembled WGS sequence"/>
</dbReference>
<accession>A0A4Q1SB90</accession>
<dbReference type="GO" id="GO:0004180">
    <property type="term" value="F:carboxypeptidase activity"/>
    <property type="evidence" value="ECO:0007669"/>
    <property type="project" value="UniProtKB-KW"/>
</dbReference>
<sequence>MHLWFRRCLRSVSFWLFVLLWTFPCLAQTARFAGQVTDAQNAAIPHAAVEVTNLDSGVQLHTETDDAGSYTVPYLTAGHYRIVVQSPGFGVSAHDVALGMGQALIFNVQLSVGSAQTTVNVQSGSELTQLHLENSEVSGTITGKEVAGIQLNGRNFSQLIALAPGVSNQTQQDEARVGMAGSVAYSVNGGRTEYNSFQVDGSETLNVGINKDHSTLIVYPSIDAIQEIKVLTSNYGAMYPSTGNGTTIVTTKSGADSYHGSLYEFFRNEDLNAKGYFDVGNSAPLYRRNDFGGTIGGPLSIPHLYDARSHTHFFFSEEARIEKDPYAYRQAVPSLGERNGDFSTVCPAVANGGQASFSRTEYPDCPDLYLGNSTSPFTFYNNQMTYPGNTGVFLNHNALALLGNGIFPAPNATTGCTTTGSSCYLADASLPTYWREELFRIDHALPANQQLSFRYIHDEWSETTPVPQYAYTQDTFPTIWNKFYAPGLSLVARLSGAFSSSFLNELVVSYTNSHITLQDEGAPAVSLARPTILDTSCSNTAECGFSTIFNNGGHGTDGIAKMPGVAIAGNNEEYGGLGFATDPGYMPWEHSNPAYSFADNLDKMLGRHHLQFGAQWVVFQRNQINGPIGAATGDTQGLLTFSNERTIGSTGNAFADFLYSQTTNAAPAGGYGAISSFQQDSGQSHYRQRYQIVEPYIQDDFKATPHLTLNLGLRLSLFGTFTTADHNAWNWERSIFSSALAQTVTVDGEGGLRNPETGANYPIYLSNGSVNPLVVNGVVRCGVNGIPSSCMSGHLFNPAPRVGFAWDPTGAGKLALRGGYGIFFEHGTADEANTGSLEGSAPIVLSMTQINPTGWGTIGLDNSSGVYSPSAFPINVTAIPTKAVWPYVQQWSFSMEHTLPGDALATVAYVGSKGTHLTTEVESNQLTPLATGKNPFAAHQPLHTRGANYAASTSSDTGDCTVSPAGVFTLINGTTVSPGDAAYPNVVSACYSAIGAVNSFSSATANSISPNSLRSYAPGIGEIYALENVANSNYNALQATLRRTRGPLTLGIAYTYSHSFDNASDRSDSTFVNSFNLRSNRASSNFDQRHLLHISYIYDLPLIQFFDNFLHFMDNDPTNTAADQPYDRGAWANSRSVKAVLGGWQLSGLTLYETGIPFTVVNNGTPTGISALDNAGVANGVGSGSYPDLSGISPHSRVPAGGRNSKSFGPLLLNPAAFLAPQGLTFGNAGRNSLNNPSRWNWDMALLKTFRIAGVVNAEFRAESFNVFNHTQFRIYDPTLGNQAENEVSCYGGPVAYYSAGGGDGTDCLTGNSFLHPVDAHRPRTLQLALKLAF</sequence>
<dbReference type="InterPro" id="IPR057601">
    <property type="entry name" value="Oar-like_b-barrel"/>
</dbReference>
<evidence type="ECO:0000256" key="1">
    <source>
        <dbReference type="SAM" id="SignalP"/>
    </source>
</evidence>
<dbReference type="Pfam" id="PF13620">
    <property type="entry name" value="CarboxypepD_reg"/>
    <property type="match status" value="1"/>
</dbReference>
<feature type="chain" id="PRO_5020702591" evidence="1">
    <location>
        <begin position="28"/>
        <end position="1334"/>
    </location>
</feature>